<sequence length="215" mass="22640">MDDDMEPMVPVPMSEGADKGSDLDIEMLEPDMDILVPPTQDDMNIVVPCMGTAEGVMHPPQEVAPKIEKDSQAKQKAGLSRSPEELMAKLNEARVDFTFSRTEPSPSVPSDAGITSGRSDDGIDSSVATPSATVPYDAGITSSRSDVDTDNSVATPSPSAPPDAGMTSRSNDEGIHNSVVASKQKKGLSRTPDELAAKLRAAREARTVANARTAC</sequence>
<feature type="region of interest" description="Disordered" evidence="1">
    <location>
        <begin position="1"/>
        <end position="21"/>
    </location>
</feature>
<proteinExistence type="predicted"/>
<gene>
    <name evidence="2" type="ORF">SEMRO_111_G055170.1</name>
</gene>
<feature type="compositionally biased region" description="Polar residues" evidence="1">
    <location>
        <begin position="140"/>
        <end position="157"/>
    </location>
</feature>
<name>A0A9N8DF39_9STRA</name>
<protein>
    <submittedName>
        <fullName evidence="2">Uncharacterized protein</fullName>
    </submittedName>
</protein>
<evidence type="ECO:0000313" key="2">
    <source>
        <dbReference type="EMBL" id="CAB9501519.1"/>
    </source>
</evidence>
<dbReference type="AlphaFoldDB" id="A0A9N8DF39"/>
<evidence type="ECO:0000313" key="3">
    <source>
        <dbReference type="Proteomes" id="UP001153069"/>
    </source>
</evidence>
<comment type="caution">
    <text evidence="2">The sequence shown here is derived from an EMBL/GenBank/DDBJ whole genome shotgun (WGS) entry which is preliminary data.</text>
</comment>
<organism evidence="2 3">
    <name type="scientific">Seminavis robusta</name>
    <dbReference type="NCBI Taxonomy" id="568900"/>
    <lineage>
        <taxon>Eukaryota</taxon>
        <taxon>Sar</taxon>
        <taxon>Stramenopiles</taxon>
        <taxon>Ochrophyta</taxon>
        <taxon>Bacillariophyta</taxon>
        <taxon>Bacillariophyceae</taxon>
        <taxon>Bacillariophycidae</taxon>
        <taxon>Naviculales</taxon>
        <taxon>Naviculaceae</taxon>
        <taxon>Seminavis</taxon>
    </lineage>
</organism>
<feature type="region of interest" description="Disordered" evidence="1">
    <location>
        <begin position="66"/>
        <end position="193"/>
    </location>
</feature>
<dbReference type="Proteomes" id="UP001153069">
    <property type="component" value="Unassembled WGS sequence"/>
</dbReference>
<reference evidence="2" key="1">
    <citation type="submission" date="2020-06" db="EMBL/GenBank/DDBJ databases">
        <authorList>
            <consortium name="Plant Systems Biology data submission"/>
        </authorList>
    </citation>
    <scope>NUCLEOTIDE SEQUENCE</scope>
    <source>
        <strain evidence="2">D6</strain>
    </source>
</reference>
<accession>A0A9N8DF39</accession>
<dbReference type="EMBL" id="CAICTM010000110">
    <property type="protein sequence ID" value="CAB9501519.1"/>
    <property type="molecule type" value="Genomic_DNA"/>
</dbReference>
<feature type="compositionally biased region" description="Basic and acidic residues" evidence="1">
    <location>
        <begin position="82"/>
        <end position="95"/>
    </location>
</feature>
<keyword evidence="3" id="KW-1185">Reference proteome</keyword>
<evidence type="ECO:0000256" key="1">
    <source>
        <dbReference type="SAM" id="MobiDB-lite"/>
    </source>
</evidence>